<dbReference type="OrthoDB" id="4062651at2759"/>
<dbReference type="PROSITE" id="PS50011">
    <property type="entry name" value="PROTEIN_KINASE_DOM"/>
    <property type="match status" value="1"/>
</dbReference>
<dbReference type="GO" id="GO:0005524">
    <property type="term" value="F:ATP binding"/>
    <property type="evidence" value="ECO:0007669"/>
    <property type="project" value="UniProtKB-KW"/>
</dbReference>
<dbReference type="InterPro" id="IPR059179">
    <property type="entry name" value="MLKL-like_MCAfunc"/>
</dbReference>
<dbReference type="Gene3D" id="1.10.510.10">
    <property type="entry name" value="Transferase(Phosphotransferase) domain 1"/>
    <property type="match status" value="1"/>
</dbReference>
<organism evidence="5 6">
    <name type="scientific">Aquarana catesbeiana</name>
    <name type="common">American bullfrog</name>
    <name type="synonym">Rana catesbeiana</name>
    <dbReference type="NCBI Taxonomy" id="8400"/>
    <lineage>
        <taxon>Eukaryota</taxon>
        <taxon>Metazoa</taxon>
        <taxon>Chordata</taxon>
        <taxon>Craniata</taxon>
        <taxon>Vertebrata</taxon>
        <taxon>Euteleostomi</taxon>
        <taxon>Amphibia</taxon>
        <taxon>Batrachia</taxon>
        <taxon>Anura</taxon>
        <taxon>Neobatrachia</taxon>
        <taxon>Ranoidea</taxon>
        <taxon>Ranidae</taxon>
        <taxon>Aquarana</taxon>
    </lineage>
</organism>
<dbReference type="InterPro" id="IPR011009">
    <property type="entry name" value="Kinase-like_dom_sf"/>
</dbReference>
<dbReference type="InterPro" id="IPR000719">
    <property type="entry name" value="Prot_kinase_dom"/>
</dbReference>
<feature type="coiled-coil region" evidence="3">
    <location>
        <begin position="128"/>
        <end position="155"/>
    </location>
</feature>
<evidence type="ECO:0000256" key="3">
    <source>
        <dbReference type="SAM" id="Coils"/>
    </source>
</evidence>
<dbReference type="PANTHER" id="PTHR44329:SF298">
    <property type="entry name" value="MIXED LINEAGE KINASE DOMAIN-LIKE PROTEIN"/>
    <property type="match status" value="1"/>
</dbReference>
<dbReference type="GO" id="GO:0007166">
    <property type="term" value="P:cell surface receptor signaling pathway"/>
    <property type="evidence" value="ECO:0007669"/>
    <property type="project" value="InterPro"/>
</dbReference>
<dbReference type="Gene3D" id="1.20.930.20">
    <property type="entry name" value="Adaptor protein Cbl, N-terminal domain"/>
    <property type="match status" value="1"/>
</dbReference>
<evidence type="ECO:0000256" key="1">
    <source>
        <dbReference type="ARBA" id="ARBA00022741"/>
    </source>
</evidence>
<dbReference type="SUPFAM" id="SSF56112">
    <property type="entry name" value="Protein kinase-like (PK-like)"/>
    <property type="match status" value="1"/>
</dbReference>
<dbReference type="InterPro" id="IPR054000">
    <property type="entry name" value="MLKL_N"/>
</dbReference>
<reference evidence="6" key="1">
    <citation type="journal article" date="2017" name="Nat. Commun.">
        <title>The North American bullfrog draft genome provides insight into hormonal regulation of long noncoding RNA.</title>
        <authorList>
            <person name="Hammond S.A."/>
            <person name="Warren R.L."/>
            <person name="Vandervalk B.P."/>
            <person name="Kucuk E."/>
            <person name="Khan H."/>
            <person name="Gibb E.A."/>
            <person name="Pandoh P."/>
            <person name="Kirk H."/>
            <person name="Zhao Y."/>
            <person name="Jones M."/>
            <person name="Mungall A.J."/>
            <person name="Coope R."/>
            <person name="Pleasance S."/>
            <person name="Moore R.A."/>
            <person name="Holt R.A."/>
            <person name="Round J.M."/>
            <person name="Ohora S."/>
            <person name="Walle B.V."/>
            <person name="Veldhoen N."/>
            <person name="Helbing C.C."/>
            <person name="Birol I."/>
        </authorList>
    </citation>
    <scope>NUCLEOTIDE SEQUENCE [LARGE SCALE GENOMIC DNA]</scope>
</reference>
<dbReference type="PANTHER" id="PTHR44329">
    <property type="entry name" value="SERINE/THREONINE-PROTEIN KINASE TNNI3K-RELATED"/>
    <property type="match status" value="1"/>
</dbReference>
<sequence length="462" mass="53368">MEVLGEVFNIARTIYNLCDKASSNKKQCSRLKTRIRILLKTAETLEKQPDKSVALLAVLEDLVTTLENAKCWVEKYSDHAWWKQVLKSNSIKGEFELLNDCLGDAAIQISVLLAAEQKDMLHRFFKENTRKQQNAKDMEEDLKELSTSLNSHATEMKDKIDNMTAIHLACSPTKWNIIEIRVTDLKRGVLLLEQPTHYLYRGELHQSPVAIKVFKDQNVQNEEFIRKTFLSESQTMKKFECLNILRLYGICIDNSGPETCYSLVTELCEKGTLRELLQIEPDLPWNQRVHMALDTARALYRLHQTEEKAILHGNLSSFKYLVDGTYCVKLSGFELSKTETSIRRTPNVATRKKNRVLEYMAPETWQDINAYDKRSEIYSLGVVMYEIATGKPPFHGLEVTADNLVEMQEKWWASLDNDFPSSCPDMFRDLIKRLLQKNPKDRPSARVTVDLLLHYLNQQTPE</sequence>
<keyword evidence="6" id="KW-1185">Reference proteome</keyword>
<keyword evidence="1" id="KW-0547">Nucleotide-binding</keyword>
<proteinExistence type="predicted"/>
<dbReference type="Pfam" id="PF07714">
    <property type="entry name" value="PK_Tyr_Ser-Thr"/>
    <property type="match status" value="1"/>
</dbReference>
<keyword evidence="2" id="KW-0067">ATP-binding</keyword>
<dbReference type="Pfam" id="PF22215">
    <property type="entry name" value="MLKL_N"/>
    <property type="match status" value="1"/>
</dbReference>
<evidence type="ECO:0000256" key="2">
    <source>
        <dbReference type="ARBA" id="ARBA00022840"/>
    </source>
</evidence>
<protein>
    <recommendedName>
        <fullName evidence="4">Protein kinase domain-containing protein</fullName>
    </recommendedName>
</protein>
<dbReference type="GO" id="GO:0004672">
    <property type="term" value="F:protein kinase activity"/>
    <property type="evidence" value="ECO:0007669"/>
    <property type="project" value="InterPro"/>
</dbReference>
<dbReference type="InterPro" id="IPR051681">
    <property type="entry name" value="Ser/Thr_Kinases-Pseudokinases"/>
</dbReference>
<name>A0A2G9S3D9_AQUCT</name>
<dbReference type="Gene3D" id="3.30.200.20">
    <property type="entry name" value="Phosphorylase Kinase, domain 1"/>
    <property type="match status" value="1"/>
</dbReference>
<dbReference type="AlphaFoldDB" id="A0A2G9S3D9"/>
<keyword evidence="3" id="KW-0175">Coiled coil</keyword>
<accession>A0A2G9S3D9</accession>
<dbReference type="InterPro" id="IPR001245">
    <property type="entry name" value="Ser-Thr/Tyr_kinase_cat_dom"/>
</dbReference>
<feature type="domain" description="Protein kinase" evidence="4">
    <location>
        <begin position="185"/>
        <end position="456"/>
    </location>
</feature>
<dbReference type="InterPro" id="IPR036537">
    <property type="entry name" value="Adaptor_Cbl_N_dom_sf"/>
</dbReference>
<dbReference type="GO" id="GO:0097527">
    <property type="term" value="P:necroptotic signaling pathway"/>
    <property type="evidence" value="ECO:0007669"/>
    <property type="project" value="TreeGrafter"/>
</dbReference>
<evidence type="ECO:0000313" key="5">
    <source>
        <dbReference type="EMBL" id="PIO34678.1"/>
    </source>
</evidence>
<dbReference type="Proteomes" id="UP000228934">
    <property type="component" value="Unassembled WGS sequence"/>
</dbReference>
<evidence type="ECO:0000313" key="6">
    <source>
        <dbReference type="Proteomes" id="UP000228934"/>
    </source>
</evidence>
<gene>
    <name evidence="5" type="ORF">AB205_0014640</name>
</gene>
<dbReference type="EMBL" id="KV929542">
    <property type="protein sequence ID" value="PIO34678.1"/>
    <property type="molecule type" value="Genomic_DNA"/>
</dbReference>
<dbReference type="CDD" id="cd21037">
    <property type="entry name" value="MLKL_NTD"/>
    <property type="match status" value="1"/>
</dbReference>
<evidence type="ECO:0000259" key="4">
    <source>
        <dbReference type="PROSITE" id="PS50011"/>
    </source>
</evidence>